<evidence type="ECO:0000313" key="1">
    <source>
        <dbReference type="EMBL" id="SDA37013.1"/>
    </source>
</evidence>
<dbReference type="Proteomes" id="UP000323439">
    <property type="component" value="Unassembled WGS sequence"/>
</dbReference>
<evidence type="ECO:0000313" key="2">
    <source>
        <dbReference type="Proteomes" id="UP000323439"/>
    </source>
</evidence>
<sequence>MIERLEITQRFNFKKSNKHYECFIIDLVNGNAYFNISEMIYPDQYFEGNLSTEDSFALILNDLKSRVTSRIFHLDEKSREGFKNDFMELDLFNDFEGESFRYFEKLENVYSCNVNVYYSDKYEECCIKNDFPLRWLEFSDLLIRMFNFDVLNVGHLENIVTGLFFDVRKDGIYREDKLELMVLEFGHYESDTLPHSNFIIDFNAGNISGYLEKENIDSELILSLLSEYDVYQWIFKDYHKKSEKHDSVVLDGYDWYLELIFEDSVIWNLSCHNEYPDSYPALASKIREMTSFDLLELESIPEDEIELFNNYAKKS</sequence>
<reference evidence="1 2" key="1">
    <citation type="submission" date="2016-10" db="EMBL/GenBank/DDBJ databases">
        <authorList>
            <person name="Varghese N."/>
            <person name="Submissions S."/>
        </authorList>
    </citation>
    <scope>NUCLEOTIDE SEQUENCE [LARGE SCALE GENOMIC DNA]</scope>
    <source>
        <strain evidence="1 2">DSM 16643</strain>
    </source>
</reference>
<organism evidence="1 2">
    <name type="scientific">Methanobrevibacter millerae</name>
    <dbReference type="NCBI Taxonomy" id="230361"/>
    <lineage>
        <taxon>Archaea</taxon>
        <taxon>Methanobacteriati</taxon>
        <taxon>Methanobacteriota</taxon>
        <taxon>Methanomada group</taxon>
        <taxon>Methanobacteria</taxon>
        <taxon>Methanobacteriales</taxon>
        <taxon>Methanobacteriaceae</taxon>
        <taxon>Methanobrevibacter</taxon>
    </lineage>
</organism>
<protein>
    <submittedName>
        <fullName evidence="1">Uncharacterized protein</fullName>
    </submittedName>
</protein>
<name>A0A1G5UTQ3_9EURY</name>
<dbReference type="AlphaFoldDB" id="A0A1G5UTQ3"/>
<keyword evidence="2" id="KW-1185">Reference proteome</keyword>
<dbReference type="EMBL" id="FMXB01000001">
    <property type="protein sequence ID" value="SDA37013.1"/>
    <property type="molecule type" value="Genomic_DNA"/>
</dbReference>
<dbReference type="OrthoDB" id="74304at2157"/>
<accession>A0A1G5UTQ3</accession>
<proteinExistence type="predicted"/>
<dbReference type="RefSeq" id="WP_149730675.1">
    <property type="nucleotide sequence ID" value="NZ_FMXB01000001.1"/>
</dbReference>
<gene>
    <name evidence="1" type="ORF">SAMN02910315_00014</name>
</gene>